<name>A0A1Y1W764_9FUNG</name>
<evidence type="ECO:0000313" key="5">
    <source>
        <dbReference type="Proteomes" id="UP000193922"/>
    </source>
</evidence>
<dbReference type="InterPro" id="IPR052802">
    <property type="entry name" value="KNTC1"/>
</dbReference>
<dbReference type="InterPro" id="IPR015943">
    <property type="entry name" value="WD40/YVTN_repeat-like_dom_sf"/>
</dbReference>
<accession>A0A1Y1W764</accession>
<feature type="compositionally biased region" description="Basic and acidic residues" evidence="1">
    <location>
        <begin position="1"/>
        <end position="31"/>
    </location>
</feature>
<feature type="domain" description="KNTC1 first ARM-repeats" evidence="3">
    <location>
        <begin position="469"/>
        <end position="702"/>
    </location>
</feature>
<dbReference type="STRING" id="61395.A0A1Y1W764"/>
<sequence length="1001" mass="110535">MVSAAEKSKRSPHGADQDQPPKRRKLQDDSRSTWTFELRSDQDETLQLNRLPGTTPHPAATTAFDSYRLETLAIAEQTTSDTCSSSDRWCDAIASSKHVAVAIGNQIHVLSADCKTQEAVIRHDYPITAAALNGDSSFVAFGDDTGTLFIVHVQTRSAVFSQLIRPPGGDVAGITAIRFAVAHGDTACEELVLVCDNTTLVRFSDIQLGQLNTAIVSADMELAMEIKRRICVEFVGLSVCGRSVHGGGISSMVVSHEKTESRIDISGSGSASMSSWKRSEADAATEEARTTHLVDLVSEQCSGSAYIKMLVSLDQRYLVALSEHGSLDIYERSTLTPVFRYTDTLVDDFSLLGPSNSTPESARSPASLLVVAVSKPVSVSSHDYEDDSDGDAGNLREQCRRLFVVSLPQMETIYAMDVSLWTWLATDIRSTADITDTIMFVEGTTSEDTRTLFLRRLYETVPMDRLAHYLRDGRYAEAGRFAEECGISMGRVYRTRLEELAKDSTHATANLDTIEEVARFVDNVLEMLLQLDEDGDQDSEFAIDVCMRLSVPSYAGMWRLLKHAQQLAIEFGSPRKAAVEKVIQRLGTWLMLGHPASSTSQFSAEGWRVFRDADLATCLRSYIAMGDILRASTVWRRHQDDRRMVSDISDAIHGFPLSIDSKALAAWLRQEVLPVIHTAQQWHDIAAWTEQRARLLEAKQKQPYDALVLVKLLDPGSWSTYQGNDAGGGQAASTLAKGQFAVTPQSFVDGSQRMSQWMLGLARFSGVDIRPSESSSDEIAAGSYEDEAQSCAFLHKQLQDLVYLREQHSMQLALEEYDLLSYSMIAIEFLDRVAAPELLRQAYFDHFVPYALSHQLDYPQLLQQYCITTMDDIDTASHGAVHGEDIAMVSNSAVAPAQGFDSWEPRVLQLLECLAESTNGRMHMPANESSSTKRLAPMRPSSAITGETILATYLDIMLEVMRRSNIPWSTGIDKAIGDSLKLLDGPADIDPELGPPEGRDR</sequence>
<dbReference type="EMBL" id="MCFD01000008">
    <property type="protein sequence ID" value="ORX69004.1"/>
    <property type="molecule type" value="Genomic_DNA"/>
</dbReference>
<dbReference type="Pfam" id="PF24520">
    <property type="entry name" value="ARM_KNTC1_1st"/>
    <property type="match status" value="1"/>
</dbReference>
<dbReference type="GeneID" id="63807043"/>
<dbReference type="RefSeq" id="XP_040742736.1">
    <property type="nucleotide sequence ID" value="XM_040890395.1"/>
</dbReference>
<dbReference type="GO" id="GO:0000070">
    <property type="term" value="P:mitotic sister chromatid segregation"/>
    <property type="evidence" value="ECO:0007669"/>
    <property type="project" value="TreeGrafter"/>
</dbReference>
<dbReference type="OrthoDB" id="343783at2759"/>
<dbReference type="GO" id="GO:1903394">
    <property type="term" value="P:protein localization to kinetochore involved in kinetochore assembly"/>
    <property type="evidence" value="ECO:0007669"/>
    <property type="project" value="TreeGrafter"/>
</dbReference>
<reference evidence="4 5" key="1">
    <citation type="submission" date="2016-07" db="EMBL/GenBank/DDBJ databases">
        <title>Pervasive Adenine N6-methylation of Active Genes in Fungi.</title>
        <authorList>
            <consortium name="DOE Joint Genome Institute"/>
            <person name="Mondo S.J."/>
            <person name="Dannebaum R.O."/>
            <person name="Kuo R.C."/>
            <person name="Labutti K."/>
            <person name="Haridas S."/>
            <person name="Kuo A."/>
            <person name="Salamov A."/>
            <person name="Ahrendt S.R."/>
            <person name="Lipzen A."/>
            <person name="Sullivan W."/>
            <person name="Andreopoulos W.B."/>
            <person name="Clum A."/>
            <person name="Lindquist E."/>
            <person name="Daum C."/>
            <person name="Ramamoorthy G.K."/>
            <person name="Gryganskyi A."/>
            <person name="Culley D."/>
            <person name="Magnuson J.K."/>
            <person name="James T.Y."/>
            <person name="O'Malley M.A."/>
            <person name="Stajich J.E."/>
            <person name="Spatafora J.W."/>
            <person name="Visel A."/>
            <person name="Grigoriev I.V."/>
        </authorList>
    </citation>
    <scope>NUCLEOTIDE SEQUENCE [LARGE SCALE GENOMIC DNA]</scope>
    <source>
        <strain evidence="4 5">ATCC 12442</strain>
    </source>
</reference>
<dbReference type="AlphaFoldDB" id="A0A1Y1W764"/>
<organism evidence="4 5">
    <name type="scientific">Linderina pennispora</name>
    <dbReference type="NCBI Taxonomy" id="61395"/>
    <lineage>
        <taxon>Eukaryota</taxon>
        <taxon>Fungi</taxon>
        <taxon>Fungi incertae sedis</taxon>
        <taxon>Zoopagomycota</taxon>
        <taxon>Kickxellomycotina</taxon>
        <taxon>Kickxellomycetes</taxon>
        <taxon>Kickxellales</taxon>
        <taxon>Kickxellaceae</taxon>
        <taxon>Linderina</taxon>
    </lineage>
</organism>
<dbReference type="PANTHER" id="PTHR15688">
    <property type="entry name" value="KINETOCHORE-ASSOCIATED PROTEIN 1"/>
    <property type="match status" value="1"/>
</dbReference>
<feature type="domain" description="KNTC1 N-terminal" evidence="2">
    <location>
        <begin position="92"/>
        <end position="372"/>
    </location>
</feature>
<comment type="caution">
    <text evidence="4">The sequence shown here is derived from an EMBL/GenBank/DDBJ whole genome shotgun (WGS) entry which is preliminary data.</text>
</comment>
<dbReference type="GO" id="GO:0005737">
    <property type="term" value="C:cytoplasm"/>
    <property type="evidence" value="ECO:0007669"/>
    <property type="project" value="TreeGrafter"/>
</dbReference>
<feature type="region of interest" description="Disordered" evidence="1">
    <location>
        <begin position="1"/>
        <end position="35"/>
    </location>
</feature>
<dbReference type="InterPro" id="IPR036322">
    <property type="entry name" value="WD40_repeat_dom_sf"/>
</dbReference>
<evidence type="ECO:0000259" key="3">
    <source>
        <dbReference type="Pfam" id="PF24520"/>
    </source>
</evidence>
<dbReference type="InterPro" id="IPR055402">
    <property type="entry name" value="KNTC1_N"/>
</dbReference>
<dbReference type="PANTHER" id="PTHR15688:SF1">
    <property type="entry name" value="KINETOCHORE-ASSOCIATED PROTEIN 1"/>
    <property type="match status" value="1"/>
</dbReference>
<evidence type="ECO:0000259" key="2">
    <source>
        <dbReference type="Pfam" id="PF24506"/>
    </source>
</evidence>
<dbReference type="InterPro" id="IPR055403">
    <property type="entry name" value="ARM_KNTC1_1st"/>
</dbReference>
<proteinExistence type="predicted"/>
<evidence type="ECO:0000256" key="1">
    <source>
        <dbReference type="SAM" id="MobiDB-lite"/>
    </source>
</evidence>
<dbReference type="SUPFAM" id="SSF50978">
    <property type="entry name" value="WD40 repeat-like"/>
    <property type="match status" value="1"/>
</dbReference>
<dbReference type="GO" id="GO:1990423">
    <property type="term" value="C:RZZ complex"/>
    <property type="evidence" value="ECO:0007669"/>
    <property type="project" value="TreeGrafter"/>
</dbReference>
<dbReference type="GO" id="GO:0007094">
    <property type="term" value="P:mitotic spindle assembly checkpoint signaling"/>
    <property type="evidence" value="ECO:0007669"/>
    <property type="project" value="TreeGrafter"/>
</dbReference>
<dbReference type="Gene3D" id="2.130.10.10">
    <property type="entry name" value="YVTN repeat-like/Quinoprotein amine dehydrogenase"/>
    <property type="match status" value="1"/>
</dbReference>
<dbReference type="Proteomes" id="UP000193922">
    <property type="component" value="Unassembled WGS sequence"/>
</dbReference>
<dbReference type="Pfam" id="PF24506">
    <property type="entry name" value="KNTC1_N"/>
    <property type="match status" value="1"/>
</dbReference>
<evidence type="ECO:0000313" key="4">
    <source>
        <dbReference type="EMBL" id="ORX69004.1"/>
    </source>
</evidence>
<dbReference type="GO" id="GO:0031267">
    <property type="term" value="F:small GTPase binding"/>
    <property type="evidence" value="ECO:0007669"/>
    <property type="project" value="TreeGrafter"/>
</dbReference>
<gene>
    <name evidence="4" type="ORF">DL89DRAFT_293482</name>
</gene>
<protein>
    <submittedName>
        <fullName evidence="4">Uncharacterized protein</fullName>
    </submittedName>
</protein>
<dbReference type="GO" id="GO:0005828">
    <property type="term" value="C:kinetochore microtubule"/>
    <property type="evidence" value="ECO:0007669"/>
    <property type="project" value="TreeGrafter"/>
</dbReference>
<keyword evidence="5" id="KW-1185">Reference proteome</keyword>